<keyword evidence="3" id="KW-1185">Reference proteome</keyword>
<sequence length="157" mass="17907">ASEKKLEEVAQHATRLSEENEKLRAKEEERNLGLHVLQNEYRELLRTNKSIELEKNTKEAKLKSLEAERASLRARLDKATADSSRIRSEADREVRELRDQLAEGKAKLASMAAAIATAPPPGPSPDLVRAQEMAQVSQLFCFNRKFLLFLFFHELFC</sequence>
<gene>
    <name evidence="2" type="ORF">ECPE_LOCUS15341</name>
</gene>
<dbReference type="OrthoDB" id="6282372at2759"/>
<accession>A0A183B806</accession>
<dbReference type="AlphaFoldDB" id="A0A183B806"/>
<proteinExistence type="predicted"/>
<dbReference type="EMBL" id="UZAN01060262">
    <property type="protein sequence ID" value="VDP92613.1"/>
    <property type="molecule type" value="Genomic_DNA"/>
</dbReference>
<evidence type="ECO:0000313" key="4">
    <source>
        <dbReference type="WBParaSite" id="ECPE_0001538101-mRNA-1"/>
    </source>
</evidence>
<dbReference type="Proteomes" id="UP000272942">
    <property type="component" value="Unassembled WGS sequence"/>
</dbReference>
<name>A0A183B806_9TREM</name>
<reference evidence="4" key="1">
    <citation type="submission" date="2016-06" db="UniProtKB">
        <authorList>
            <consortium name="WormBaseParasite"/>
        </authorList>
    </citation>
    <scope>IDENTIFICATION</scope>
</reference>
<organism evidence="4">
    <name type="scientific">Echinostoma caproni</name>
    <dbReference type="NCBI Taxonomy" id="27848"/>
    <lineage>
        <taxon>Eukaryota</taxon>
        <taxon>Metazoa</taxon>
        <taxon>Spiralia</taxon>
        <taxon>Lophotrochozoa</taxon>
        <taxon>Platyhelminthes</taxon>
        <taxon>Trematoda</taxon>
        <taxon>Digenea</taxon>
        <taxon>Plagiorchiida</taxon>
        <taxon>Echinostomata</taxon>
        <taxon>Echinostomatoidea</taxon>
        <taxon>Echinostomatidae</taxon>
        <taxon>Echinostoma</taxon>
    </lineage>
</organism>
<evidence type="ECO:0000256" key="1">
    <source>
        <dbReference type="SAM" id="MobiDB-lite"/>
    </source>
</evidence>
<evidence type="ECO:0000313" key="3">
    <source>
        <dbReference type="Proteomes" id="UP000272942"/>
    </source>
</evidence>
<dbReference type="WBParaSite" id="ECPE_0001538101-mRNA-1">
    <property type="protein sequence ID" value="ECPE_0001538101-mRNA-1"/>
    <property type="gene ID" value="ECPE_0001538101"/>
</dbReference>
<protein>
    <submittedName>
        <fullName evidence="4">Myosin_tail_1 domain-containing protein</fullName>
    </submittedName>
</protein>
<feature type="region of interest" description="Disordered" evidence="1">
    <location>
        <begin position="1"/>
        <end position="24"/>
    </location>
</feature>
<evidence type="ECO:0000313" key="2">
    <source>
        <dbReference type="EMBL" id="VDP92613.1"/>
    </source>
</evidence>
<reference evidence="2 3" key="2">
    <citation type="submission" date="2018-11" db="EMBL/GenBank/DDBJ databases">
        <authorList>
            <consortium name="Pathogen Informatics"/>
        </authorList>
    </citation>
    <scope>NUCLEOTIDE SEQUENCE [LARGE SCALE GENOMIC DNA]</scope>
    <source>
        <strain evidence="2 3">Egypt</strain>
    </source>
</reference>